<comment type="function">
    <text evidence="6">Component of the Mediator complex, a coactivator involved in the regulated transcription of nearly all RNA polymerase II-dependent genes. Mediator functions as a bridge to convey information from gene-specific regulatory proteins to the basal RNA polymerase II transcription machinery. Mediator is recruited to promoters by direct interactions with regulatory proteins and serves as a scaffold for the assembly of a functional preinitiation complex with RNA polymerase II and the general transcription factors.</text>
</comment>
<dbReference type="OrthoDB" id="360619at2759"/>
<keyword evidence="9" id="KW-1185">Reference proteome</keyword>
<evidence type="ECO:0000256" key="1">
    <source>
        <dbReference type="ARBA" id="ARBA00004123"/>
    </source>
</evidence>
<dbReference type="GO" id="GO:0016592">
    <property type="term" value="C:mediator complex"/>
    <property type="evidence" value="ECO:0007669"/>
    <property type="project" value="InterPro"/>
</dbReference>
<evidence type="ECO:0000313" key="9">
    <source>
        <dbReference type="Proteomes" id="UP000031512"/>
    </source>
</evidence>
<dbReference type="Pfam" id="PF09748">
    <property type="entry name" value="Med10"/>
    <property type="match status" value="1"/>
</dbReference>
<dbReference type="GO" id="GO:0006357">
    <property type="term" value="P:regulation of transcription by RNA polymerase II"/>
    <property type="evidence" value="ECO:0007669"/>
    <property type="project" value="InterPro"/>
</dbReference>
<protein>
    <recommendedName>
        <fullName evidence="6">Mediator of RNA polymerase II transcription subunit 10</fullName>
    </recommendedName>
    <alternativeName>
        <fullName evidence="6">Mediator complex subunit 10</fullName>
    </alternativeName>
</protein>
<evidence type="ECO:0000256" key="2">
    <source>
        <dbReference type="ARBA" id="ARBA00005389"/>
    </source>
</evidence>
<dbReference type="AlphaFoldDB" id="L0AYF5"/>
<comment type="similarity">
    <text evidence="2 6">Belongs to the Mediator complex subunit 10 family.</text>
</comment>
<evidence type="ECO:0000256" key="7">
    <source>
        <dbReference type="SAM" id="MobiDB-lite"/>
    </source>
</evidence>
<evidence type="ECO:0000256" key="4">
    <source>
        <dbReference type="ARBA" id="ARBA00023163"/>
    </source>
</evidence>
<proteinExistence type="inferred from homology"/>
<reference evidence="8 9" key="1">
    <citation type="journal article" date="2012" name="BMC Genomics">
        <title>Comparative genomic analysis and phylogenetic position of Theileria equi.</title>
        <authorList>
            <person name="Kappmeyer L.S."/>
            <person name="Thiagarajan M."/>
            <person name="Herndon D.R."/>
            <person name="Ramsay J.D."/>
            <person name="Caler E."/>
            <person name="Djikeng A."/>
            <person name="Gillespie J.J."/>
            <person name="Lau A.O."/>
            <person name="Roalson E.H."/>
            <person name="Silva J.C."/>
            <person name="Silva M.G."/>
            <person name="Suarez C.E."/>
            <person name="Ueti M.W."/>
            <person name="Nene V.M."/>
            <person name="Mealey R.H."/>
            <person name="Knowles D.P."/>
            <person name="Brayton K.A."/>
        </authorList>
    </citation>
    <scope>NUCLEOTIDE SEQUENCE [LARGE SCALE GENOMIC DNA]</scope>
    <source>
        <strain evidence="8 9">WA</strain>
    </source>
</reference>
<evidence type="ECO:0000256" key="5">
    <source>
        <dbReference type="ARBA" id="ARBA00023242"/>
    </source>
</evidence>
<organism evidence="8 9">
    <name type="scientific">Theileria equi strain WA</name>
    <dbReference type="NCBI Taxonomy" id="1537102"/>
    <lineage>
        <taxon>Eukaryota</taxon>
        <taxon>Sar</taxon>
        <taxon>Alveolata</taxon>
        <taxon>Apicomplexa</taxon>
        <taxon>Aconoidasida</taxon>
        <taxon>Piroplasmida</taxon>
        <taxon>Theileriidae</taxon>
        <taxon>Theileria</taxon>
    </lineage>
</organism>
<dbReference type="Proteomes" id="UP000031512">
    <property type="component" value="Chromosome 1"/>
</dbReference>
<dbReference type="EMBL" id="CP001669">
    <property type="protein sequence ID" value="AFZ80288.1"/>
    <property type="molecule type" value="Genomic_DNA"/>
</dbReference>
<dbReference type="GeneID" id="15803641"/>
<feature type="region of interest" description="Disordered" evidence="7">
    <location>
        <begin position="1"/>
        <end position="30"/>
    </location>
</feature>
<comment type="subunit">
    <text evidence="6">Component of the Mediator complex.</text>
</comment>
<dbReference type="KEGG" id="beq:BEWA_031410"/>
<dbReference type="VEuPathDB" id="PiroplasmaDB:BEWA_031410"/>
<accession>L0AYF5</accession>
<gene>
    <name evidence="6" type="primary">MED10</name>
    <name evidence="8" type="ORF">BEWA_031410</name>
</gene>
<evidence type="ECO:0000256" key="6">
    <source>
        <dbReference type="RuleBase" id="RU364146"/>
    </source>
</evidence>
<dbReference type="InterPro" id="IPR019145">
    <property type="entry name" value="Mediator_Med10"/>
</dbReference>
<keyword evidence="5 6" id="KW-0539">Nucleus</keyword>
<comment type="subcellular location">
    <subcellularLocation>
        <location evidence="1 6">Nucleus</location>
    </subcellularLocation>
</comment>
<keyword evidence="4 6" id="KW-0804">Transcription</keyword>
<keyword evidence="3 6" id="KW-0805">Transcription regulation</keyword>
<keyword evidence="6" id="KW-0010">Activator</keyword>
<sequence length="148" mass="16691">MDKDEISSNDGTEVDVSSSKDKGSSPKSRNGDIVSLLHSVVEYLTKIAVICEGDATDDSASVKSLMKYMYKYERSLKGLQKAVEQNSDDYGSVIRGVVRAVDDYKNPYDWLHQNVVEKYIASGKRLDSKLEVIHKLQQELVERLNEKE</sequence>
<dbReference type="RefSeq" id="XP_004829954.1">
    <property type="nucleotide sequence ID" value="XM_004829897.1"/>
</dbReference>
<evidence type="ECO:0000256" key="3">
    <source>
        <dbReference type="ARBA" id="ARBA00023015"/>
    </source>
</evidence>
<dbReference type="STRING" id="1537102.L0AYF5"/>
<evidence type="ECO:0000313" key="8">
    <source>
        <dbReference type="EMBL" id="AFZ80288.1"/>
    </source>
</evidence>
<dbReference type="eggNOG" id="ENOG502QXKJ">
    <property type="taxonomic scope" value="Eukaryota"/>
</dbReference>
<dbReference type="GO" id="GO:0003712">
    <property type="term" value="F:transcription coregulator activity"/>
    <property type="evidence" value="ECO:0007669"/>
    <property type="project" value="InterPro"/>
</dbReference>
<name>L0AYF5_THEEQ</name>